<feature type="non-terminal residue" evidence="4">
    <location>
        <position position="1"/>
    </location>
</feature>
<sequence>MANGTFHFGGRGEMNVTLGVPRLRQLLMVASQKVKTPTMELPILHSSLALRLLKNFNIHEKLSLKLNDHKSKEKANRNDEKEYDDDDDNNNNNEENETDVEEAIQDNQDQNDQTNTSKITIKEDVIDDDDDDDDVDVDVPVLDISKEEINNDDEQQVPGNEEDNNDEPPKNKEYRSKIKTDSNDIEYISSTKDENINVLVTYYQIFDLRRIYTNSIHRMVQIFVDYMTYEGVYKLCNRFGLKINPNHLIVDDAIKNDNSIIALSFQKMKQLNLYTGATVILRGRQETVCAVDVGLCPTNRIQMNRGVRNNLRVP</sequence>
<dbReference type="InterPro" id="IPR009010">
    <property type="entry name" value="Asp_de-COase-like_dom_sf"/>
</dbReference>
<feature type="compositionally biased region" description="Basic and acidic residues" evidence="2">
    <location>
        <begin position="69"/>
        <end position="80"/>
    </location>
</feature>
<dbReference type="SUPFAM" id="SSF50692">
    <property type="entry name" value="ADC-like"/>
    <property type="match status" value="1"/>
</dbReference>
<dbReference type="FunFam" id="2.40.40.20:FF:000003">
    <property type="entry name" value="Transitional endoplasmic reticulum ATPase"/>
    <property type="match status" value="1"/>
</dbReference>
<dbReference type="AlphaFoldDB" id="A0A821VH43"/>
<dbReference type="GO" id="GO:0003677">
    <property type="term" value="F:DNA binding"/>
    <property type="evidence" value="ECO:0007669"/>
    <property type="project" value="InterPro"/>
</dbReference>
<evidence type="ECO:0000313" key="4">
    <source>
        <dbReference type="EMBL" id="CAF4907486.1"/>
    </source>
</evidence>
<evidence type="ECO:0000313" key="5">
    <source>
        <dbReference type="Proteomes" id="UP000663838"/>
    </source>
</evidence>
<organism evidence="4 5">
    <name type="scientific">Rotaria socialis</name>
    <dbReference type="NCBI Taxonomy" id="392032"/>
    <lineage>
        <taxon>Eukaryota</taxon>
        <taxon>Metazoa</taxon>
        <taxon>Spiralia</taxon>
        <taxon>Gnathifera</taxon>
        <taxon>Rotifera</taxon>
        <taxon>Eurotatoria</taxon>
        <taxon>Bdelloidea</taxon>
        <taxon>Philodinida</taxon>
        <taxon>Philodinidae</taxon>
        <taxon>Rotaria</taxon>
    </lineage>
</organism>
<comment type="caution">
    <text evidence="4">The sequence shown here is derived from an EMBL/GenBank/DDBJ whole genome shotgun (WGS) entry which is preliminary data.</text>
</comment>
<protein>
    <recommendedName>
        <fullName evidence="1">DNA-directed RNA polymerase</fullName>
        <ecNumber evidence="1">2.7.7.6</ecNumber>
    </recommendedName>
</protein>
<feature type="domain" description="RNA polymerase Rpb1" evidence="3">
    <location>
        <begin position="4"/>
        <end position="248"/>
    </location>
</feature>
<evidence type="ECO:0000259" key="3">
    <source>
        <dbReference type="Pfam" id="PF04998"/>
    </source>
</evidence>
<dbReference type="Pfam" id="PF04998">
    <property type="entry name" value="RNA_pol_Rpb1_5"/>
    <property type="match status" value="1"/>
</dbReference>
<proteinExistence type="predicted"/>
<dbReference type="GO" id="GO:0003899">
    <property type="term" value="F:DNA-directed RNA polymerase activity"/>
    <property type="evidence" value="ECO:0007669"/>
    <property type="project" value="UniProtKB-EC"/>
</dbReference>
<feature type="compositionally biased region" description="Acidic residues" evidence="2">
    <location>
        <begin position="125"/>
        <end position="137"/>
    </location>
</feature>
<evidence type="ECO:0000256" key="2">
    <source>
        <dbReference type="SAM" id="MobiDB-lite"/>
    </source>
</evidence>
<dbReference type="InterPro" id="IPR007081">
    <property type="entry name" value="RNA_pol_Rpb1_5"/>
</dbReference>
<feature type="compositionally biased region" description="Low complexity" evidence="2">
    <location>
        <begin position="105"/>
        <end position="116"/>
    </location>
</feature>
<evidence type="ECO:0000256" key="1">
    <source>
        <dbReference type="ARBA" id="ARBA00012418"/>
    </source>
</evidence>
<dbReference type="GO" id="GO:0006351">
    <property type="term" value="P:DNA-templated transcription"/>
    <property type="evidence" value="ECO:0007669"/>
    <property type="project" value="InterPro"/>
</dbReference>
<feature type="compositionally biased region" description="Acidic residues" evidence="2">
    <location>
        <begin position="81"/>
        <end position="104"/>
    </location>
</feature>
<dbReference type="Gene3D" id="2.40.40.20">
    <property type="match status" value="1"/>
</dbReference>
<feature type="compositionally biased region" description="Acidic residues" evidence="2">
    <location>
        <begin position="150"/>
        <end position="166"/>
    </location>
</feature>
<name>A0A821VH43_9BILA</name>
<dbReference type="EC" id="2.7.7.6" evidence="1"/>
<dbReference type="SUPFAM" id="SSF64484">
    <property type="entry name" value="beta and beta-prime subunits of DNA dependent RNA-polymerase"/>
    <property type="match status" value="1"/>
</dbReference>
<gene>
    <name evidence="4" type="ORF">TOA249_LOCUS31142</name>
</gene>
<dbReference type="Proteomes" id="UP000663838">
    <property type="component" value="Unassembled WGS sequence"/>
</dbReference>
<accession>A0A821VH43</accession>
<reference evidence="4" key="1">
    <citation type="submission" date="2021-02" db="EMBL/GenBank/DDBJ databases">
        <authorList>
            <person name="Nowell W R."/>
        </authorList>
    </citation>
    <scope>NUCLEOTIDE SEQUENCE</scope>
</reference>
<dbReference type="EMBL" id="CAJOBS010005984">
    <property type="protein sequence ID" value="CAF4907486.1"/>
    <property type="molecule type" value="Genomic_DNA"/>
</dbReference>
<feature type="region of interest" description="Disordered" evidence="2">
    <location>
        <begin position="69"/>
        <end position="175"/>
    </location>
</feature>